<dbReference type="InterPro" id="IPR037069">
    <property type="entry name" value="AcylCoA_DH/ox_N_sf"/>
</dbReference>
<keyword evidence="5" id="KW-0560">Oxidoreductase</keyword>
<dbReference type="PANTHER" id="PTHR43884">
    <property type="entry name" value="ACYL-COA DEHYDROGENASE"/>
    <property type="match status" value="1"/>
</dbReference>
<keyword evidence="9" id="KW-1185">Reference proteome</keyword>
<reference evidence="8 9" key="1">
    <citation type="submission" date="2022-01" db="EMBL/GenBank/DDBJ databases">
        <authorList>
            <person name="Huang Y."/>
        </authorList>
    </citation>
    <scope>NUCLEOTIDE SEQUENCE [LARGE SCALE GENOMIC DNA]</scope>
    <source>
        <strain evidence="8 9">HY366</strain>
    </source>
</reference>
<dbReference type="PANTHER" id="PTHR43884:SF20">
    <property type="entry name" value="ACYL-COA DEHYDROGENASE FADE28"/>
    <property type="match status" value="1"/>
</dbReference>
<sequence>MANASTLVLRGNEFTFSYEQAELRRTVRRWCQQHCTPESVRHTMGTDTGFDRALWKKLGAEVGVIGLDVPVELGGEGGTLVDKAIVVEELGAALVCGPVLGTLALATSLLAAVADQSSTPGLLEALAAGTTTAAVGVPHRGAGIDVAGIAATAHCRDGHWTLSGTAEHVLDAPQADVVLVAARSDAGVALFLADAGAPGYAAQPLSTLDLTRRRANLAFDDCPATLITSETNEVAALTAAYDRATVLLAAEQLGAAQHCFDAAVAHAKTRIQFGRPIGSFQAVKHRLADLMITLEHARSVVYYAAWALKEDGTNPAVLASLAKATATDAFSTTAAQTLQIFGGIGFTWEHHAHLYFKRAVTDAATLGSAAEHRERLAAHLLDQPHT</sequence>
<feature type="domain" description="Acyl-CoA dehydrogenase/oxidase C-terminal" evidence="6">
    <location>
        <begin position="246"/>
        <end position="380"/>
    </location>
</feature>
<feature type="domain" description="Acyl-CoA dehydrogenase/oxidase N-terminal" evidence="7">
    <location>
        <begin position="19"/>
        <end position="112"/>
    </location>
</feature>
<dbReference type="InterPro" id="IPR009100">
    <property type="entry name" value="AcylCoA_DH/oxidase_NM_dom_sf"/>
</dbReference>
<comment type="caution">
    <text evidence="8">The sequence shown here is derived from an EMBL/GenBank/DDBJ whole genome shotgun (WGS) entry which is preliminary data.</text>
</comment>
<keyword evidence="3" id="KW-0285">Flavoprotein</keyword>
<evidence type="ECO:0000313" key="8">
    <source>
        <dbReference type="EMBL" id="MCF8589859.1"/>
    </source>
</evidence>
<dbReference type="InterPro" id="IPR046373">
    <property type="entry name" value="Acyl-CoA_Oxase/DH_mid-dom_sf"/>
</dbReference>
<dbReference type="Gene3D" id="1.20.140.10">
    <property type="entry name" value="Butyryl-CoA Dehydrogenase, subunit A, domain 3"/>
    <property type="match status" value="1"/>
</dbReference>
<dbReference type="EMBL" id="JAKKOR010000011">
    <property type="protein sequence ID" value="MCF8589859.1"/>
    <property type="molecule type" value="Genomic_DNA"/>
</dbReference>
<dbReference type="Proteomes" id="UP001200110">
    <property type="component" value="Unassembled WGS sequence"/>
</dbReference>
<comment type="similarity">
    <text evidence="2">Belongs to the acyl-CoA dehydrogenase family.</text>
</comment>
<organism evidence="8 9">
    <name type="scientific">Gordonia liuliyuniae</name>
    <dbReference type="NCBI Taxonomy" id="2911517"/>
    <lineage>
        <taxon>Bacteria</taxon>
        <taxon>Bacillati</taxon>
        <taxon>Actinomycetota</taxon>
        <taxon>Actinomycetes</taxon>
        <taxon>Mycobacteriales</taxon>
        <taxon>Gordoniaceae</taxon>
        <taxon>Gordonia</taxon>
    </lineage>
</organism>
<evidence type="ECO:0000256" key="2">
    <source>
        <dbReference type="ARBA" id="ARBA00009347"/>
    </source>
</evidence>
<dbReference type="SUPFAM" id="SSF56645">
    <property type="entry name" value="Acyl-CoA dehydrogenase NM domain-like"/>
    <property type="match status" value="1"/>
</dbReference>
<dbReference type="InterPro" id="IPR013786">
    <property type="entry name" value="AcylCoA_DH/ox_N"/>
</dbReference>
<dbReference type="Gene3D" id="1.10.540.10">
    <property type="entry name" value="Acyl-CoA dehydrogenase/oxidase, N-terminal domain"/>
    <property type="match status" value="1"/>
</dbReference>
<comment type="cofactor">
    <cofactor evidence="1">
        <name>FAD</name>
        <dbReference type="ChEBI" id="CHEBI:57692"/>
    </cofactor>
</comment>
<evidence type="ECO:0000256" key="1">
    <source>
        <dbReference type="ARBA" id="ARBA00001974"/>
    </source>
</evidence>
<evidence type="ECO:0000259" key="7">
    <source>
        <dbReference type="Pfam" id="PF02771"/>
    </source>
</evidence>
<evidence type="ECO:0000259" key="6">
    <source>
        <dbReference type="Pfam" id="PF00441"/>
    </source>
</evidence>
<evidence type="ECO:0000256" key="3">
    <source>
        <dbReference type="ARBA" id="ARBA00022630"/>
    </source>
</evidence>
<proteinExistence type="inferred from homology"/>
<keyword evidence="4" id="KW-0274">FAD</keyword>
<dbReference type="Pfam" id="PF00441">
    <property type="entry name" value="Acyl-CoA_dh_1"/>
    <property type="match status" value="1"/>
</dbReference>
<evidence type="ECO:0000256" key="4">
    <source>
        <dbReference type="ARBA" id="ARBA00022827"/>
    </source>
</evidence>
<dbReference type="RefSeq" id="WP_236999081.1">
    <property type="nucleotide sequence ID" value="NZ_JAKKOR010000011.1"/>
</dbReference>
<dbReference type="SUPFAM" id="SSF47203">
    <property type="entry name" value="Acyl-CoA dehydrogenase C-terminal domain-like"/>
    <property type="match status" value="1"/>
</dbReference>
<accession>A0ABS9IWB3</accession>
<gene>
    <name evidence="8" type="ORF">L5G33_15485</name>
</gene>
<dbReference type="Gene3D" id="2.40.110.10">
    <property type="entry name" value="Butyryl-CoA Dehydrogenase, subunit A, domain 2"/>
    <property type="match status" value="1"/>
</dbReference>
<dbReference type="CDD" id="cd00567">
    <property type="entry name" value="ACAD"/>
    <property type="match status" value="1"/>
</dbReference>
<dbReference type="Pfam" id="PF02771">
    <property type="entry name" value="Acyl-CoA_dh_N"/>
    <property type="match status" value="1"/>
</dbReference>
<name>A0ABS9IWB3_9ACTN</name>
<dbReference type="InterPro" id="IPR009075">
    <property type="entry name" value="AcylCo_DH/oxidase_C"/>
</dbReference>
<evidence type="ECO:0000256" key="5">
    <source>
        <dbReference type="ARBA" id="ARBA00023002"/>
    </source>
</evidence>
<dbReference type="InterPro" id="IPR036250">
    <property type="entry name" value="AcylCo_DH-like_C"/>
</dbReference>
<protein>
    <submittedName>
        <fullName evidence="8">Acyl-CoA/acyl-ACP dehydrogenase</fullName>
    </submittedName>
</protein>
<evidence type="ECO:0000313" key="9">
    <source>
        <dbReference type="Proteomes" id="UP001200110"/>
    </source>
</evidence>